<evidence type="ECO:0000313" key="2">
    <source>
        <dbReference type="Proteomes" id="UP000202937"/>
    </source>
</evidence>
<dbReference type="EMBL" id="AY327402">
    <property type="protein sequence ID" value="AAQ91778.1"/>
    <property type="molecule type" value="Genomic_DNA"/>
</dbReference>
<reference evidence="1 2" key="5">
    <citation type="journal article" date="2005" name="J. Gen. Virol.">
        <title>Gene organization and sequencing of the Choristoneura fumiferana defective nucleopolyhedrovirus genome.</title>
        <authorList>
            <person name="Lauzon H.A."/>
            <person name="Jamieson P.B."/>
            <person name="Krell P.J."/>
            <person name="Arif B.M."/>
        </authorList>
    </citation>
    <scope>NUCLEOTIDE SEQUENCE [LARGE SCALE GENOMIC DNA]</scope>
</reference>
<accession>Q6VTR0</accession>
<reference evidence="1 2" key="4">
    <citation type="journal article" date="2000" name="Virology">
        <title>Characterization of an overexpressed spindle protein during a baculovirus infection.</title>
        <authorList>
            <person name="Li X."/>
            <person name="Barrett J."/>
            <person name="Pang A."/>
            <person name="Klose R.J."/>
            <person name="Krell P.J."/>
            <person name="Arif B.M."/>
        </authorList>
    </citation>
    <scope>NUCLEOTIDE SEQUENCE [LARGE SCALE GENOMIC DNA]</scope>
</reference>
<dbReference type="GeneID" id="2943794"/>
<keyword evidence="2" id="KW-1185">Reference proteome</keyword>
<protein>
    <submittedName>
        <fullName evidence="1">Uncharacterized protein</fullName>
    </submittedName>
</protein>
<dbReference type="Proteomes" id="UP000202937">
    <property type="component" value="Segment"/>
</dbReference>
<reference evidence="2" key="2">
    <citation type="journal article" date="1996" name="Virus Genes">
        <title>The putative LEF-1 proteins from two distinct Choristoneura fumiferana multiple nucleopolyhedroviruses share domain homology to eukaryotic primases.</title>
        <authorList>
            <person name="Barrett J.W."/>
            <person name="Lauzon H.A."/>
            <person name="Mercuri P.S."/>
            <person name="Krell P.J."/>
            <person name="Sohi S.S."/>
            <person name="Arif B.M."/>
        </authorList>
    </citation>
    <scope>NUCLEOTIDE SEQUENCE [LARGE SCALE GENOMIC DNA]</scope>
</reference>
<reference evidence="2" key="3">
    <citation type="journal article" date="1999" name="J. Gen. Virol.">
        <title>Molecular analysis of the p48 gene of Choristoneura fumiferana multicapsid nucleopolyhedroviruses CfMNPV and CfDEFNPV.</title>
        <authorList>
            <person name="Li X."/>
            <person name="Lauzon H.A."/>
            <person name="Sohi S.S."/>
            <person name="Palli S.R."/>
            <person name="Retnakaran A."/>
            <person name="Arif B.M."/>
        </authorList>
    </citation>
    <scope>NUCLEOTIDE SEQUENCE [LARGE SCALE GENOMIC DNA]</scope>
</reference>
<sequence>MVLIYFNVLYSFNGTRHTIGTRIGWGGNEQDPNLYY</sequence>
<organismHost>
    <name type="scientific">Lepidoptera</name>
    <name type="common">moths &amp; butterflies</name>
    <dbReference type="NCBI Taxonomy" id="7088"/>
</organismHost>
<evidence type="ECO:0000313" key="1">
    <source>
        <dbReference type="EMBL" id="AAQ91778.1"/>
    </source>
</evidence>
<proteinExistence type="predicted"/>
<dbReference type="RefSeq" id="NP_932688.1">
    <property type="nucleotide sequence ID" value="NC_005137.2"/>
</dbReference>
<organism evidence="1 2">
    <name type="scientific">Choristoneura fumiferana defective polyhedrosis virus</name>
    <name type="common">Cfdef</name>
    <dbReference type="NCBI Taxonomy" id="74660"/>
    <lineage>
        <taxon>Viruses</taxon>
        <taxon>Viruses incertae sedis</taxon>
        <taxon>Naldaviricetes</taxon>
        <taxon>Lefavirales</taxon>
        <taxon>Baculoviridae</taxon>
        <taxon>Alphabaculovirus</taxon>
        <taxon>Alphabaculovirus alterchofumiferanae</taxon>
    </lineage>
</organism>
<reference evidence="2" key="1">
    <citation type="journal article" date="1995" name="J. Gen. Virol.">
        <title>Characterization, sequencing and phylogeny of the ecdysteroid UDP-glucosyltransferase gene from two distinct nuclear polyhedrosis viruses isolated from Choristoneura fumiferana.</title>
        <authorList>
            <person name="Barrett J.W."/>
            <person name="Krell P.J."/>
            <person name="Arif B.M."/>
        </authorList>
    </citation>
    <scope>NUCLEOTIDE SEQUENCE [LARGE SCALE GENOMIC DNA]</scope>
</reference>
<dbReference type="KEGG" id="vg:2943794"/>
<name>Q6VTR0_NPVCD</name>